<keyword evidence="2" id="KW-0238">DNA-binding</keyword>
<reference evidence="7 8" key="1">
    <citation type="journal article" date="2014" name="ISME J.">
        <title>Candidatus Competibacter-lineage genomes retrieved from metagenomes reveal functional metabolic diversity.</title>
        <authorList>
            <person name="McIlroy S.J."/>
            <person name="Albertsen M."/>
            <person name="Andresen E.K."/>
            <person name="Saunders A.M."/>
            <person name="Kristiansen R."/>
            <person name="Stokholm-Bjerregaard M."/>
            <person name="Nielsen K.L."/>
            <person name="Nielsen P.H."/>
        </authorList>
    </citation>
    <scope>NUCLEOTIDE SEQUENCE [LARGE SCALE GENOMIC DNA]</scope>
    <source>
        <strain evidence="7 8">Run_B_J11</strain>
    </source>
</reference>
<dbReference type="SUPFAM" id="SSF46785">
    <property type="entry name" value="Winged helix' DNA-binding domain"/>
    <property type="match status" value="1"/>
</dbReference>
<evidence type="ECO:0000256" key="2">
    <source>
        <dbReference type="ARBA" id="ARBA00023125"/>
    </source>
</evidence>
<evidence type="ECO:0000313" key="8">
    <source>
        <dbReference type="Proteomes" id="UP000019184"/>
    </source>
</evidence>
<keyword evidence="1" id="KW-0805">Transcription regulation</keyword>
<dbReference type="PROSITE" id="PS51077">
    <property type="entry name" value="HTH_ICLR"/>
    <property type="match status" value="1"/>
</dbReference>
<dbReference type="GO" id="GO:0045892">
    <property type="term" value="P:negative regulation of DNA-templated transcription"/>
    <property type="evidence" value="ECO:0007669"/>
    <property type="project" value="TreeGrafter"/>
</dbReference>
<dbReference type="EMBL" id="CBTK010000286">
    <property type="protein sequence ID" value="CDH47006.1"/>
    <property type="molecule type" value="Genomic_DNA"/>
</dbReference>
<protein>
    <recommendedName>
        <fullName evidence="4">HTH-type transcriptional repressor AllR</fullName>
    </recommendedName>
    <alternativeName>
        <fullName evidence="5">Negative regulator of allantoin and glyoxylate utilization operons</fullName>
    </alternativeName>
</protein>
<organism evidence="7 8">
    <name type="scientific">Candidatus Contendobacter odensis Run_B_J11</name>
    <dbReference type="NCBI Taxonomy" id="1400861"/>
    <lineage>
        <taxon>Bacteria</taxon>
        <taxon>Pseudomonadati</taxon>
        <taxon>Pseudomonadota</taxon>
        <taxon>Gammaproteobacteria</taxon>
        <taxon>Candidatus Competibacteraceae</taxon>
        <taxon>Candidatus Contendibacter</taxon>
    </lineage>
</organism>
<proteinExistence type="predicted"/>
<evidence type="ECO:0000256" key="3">
    <source>
        <dbReference type="ARBA" id="ARBA00023163"/>
    </source>
</evidence>
<dbReference type="InterPro" id="IPR050707">
    <property type="entry name" value="HTH_MetabolicPath_Reg"/>
</dbReference>
<dbReference type="FunFam" id="1.10.10.10:FF:000056">
    <property type="entry name" value="IclR family transcriptional regulator"/>
    <property type="match status" value="1"/>
</dbReference>
<dbReference type="Proteomes" id="UP000019184">
    <property type="component" value="Unassembled WGS sequence"/>
</dbReference>
<dbReference type="PANTHER" id="PTHR30136">
    <property type="entry name" value="HELIX-TURN-HELIX TRANSCRIPTIONAL REGULATOR, ICLR FAMILY"/>
    <property type="match status" value="1"/>
</dbReference>
<gene>
    <name evidence="7" type="ORF">BN874_690056</name>
</gene>
<dbReference type="OrthoDB" id="9807558at2"/>
<accession>A0A7U7GER0</accession>
<dbReference type="PANTHER" id="PTHR30136:SF24">
    <property type="entry name" value="HTH-TYPE TRANSCRIPTIONAL REPRESSOR ALLR"/>
    <property type="match status" value="1"/>
</dbReference>
<evidence type="ECO:0000256" key="5">
    <source>
        <dbReference type="ARBA" id="ARBA00042627"/>
    </source>
</evidence>
<dbReference type="GO" id="GO:0003677">
    <property type="term" value="F:DNA binding"/>
    <property type="evidence" value="ECO:0007669"/>
    <property type="project" value="UniProtKB-KW"/>
</dbReference>
<dbReference type="Pfam" id="PF09339">
    <property type="entry name" value="HTH_IclR"/>
    <property type="match status" value="1"/>
</dbReference>
<keyword evidence="8" id="KW-1185">Reference proteome</keyword>
<comment type="caution">
    <text evidence="7">The sequence shown here is derived from an EMBL/GenBank/DDBJ whole genome shotgun (WGS) entry which is preliminary data.</text>
</comment>
<dbReference type="InterPro" id="IPR036390">
    <property type="entry name" value="WH_DNA-bd_sf"/>
</dbReference>
<dbReference type="InterPro" id="IPR036388">
    <property type="entry name" value="WH-like_DNA-bd_sf"/>
</dbReference>
<dbReference type="InterPro" id="IPR005471">
    <property type="entry name" value="Tscrpt_reg_IclR_N"/>
</dbReference>
<evidence type="ECO:0000256" key="1">
    <source>
        <dbReference type="ARBA" id="ARBA00023015"/>
    </source>
</evidence>
<dbReference type="GO" id="GO:0003700">
    <property type="term" value="F:DNA-binding transcription factor activity"/>
    <property type="evidence" value="ECO:0007669"/>
    <property type="project" value="TreeGrafter"/>
</dbReference>
<evidence type="ECO:0000313" key="7">
    <source>
        <dbReference type="EMBL" id="CDH47006.1"/>
    </source>
</evidence>
<dbReference type="SMART" id="SM00346">
    <property type="entry name" value="HTH_ICLR"/>
    <property type="match status" value="1"/>
</dbReference>
<dbReference type="AlphaFoldDB" id="A0A7U7GER0"/>
<dbReference type="Gene3D" id="1.10.10.10">
    <property type="entry name" value="Winged helix-like DNA-binding domain superfamily/Winged helix DNA-binding domain"/>
    <property type="match status" value="1"/>
</dbReference>
<sequence>MAAKATSSIQVITRASRLLDAIAAYDDPVSLKTLSDITRLHPSTAFRILASLIEHDFVERSSAGHYRLGIRLLQLGHRVHNCPDLHYGIRPMIERRHDPLNGESGITHSGAVPL</sequence>
<feature type="domain" description="HTH iclR-type" evidence="6">
    <location>
        <begin position="9"/>
        <end position="70"/>
    </location>
</feature>
<name>A0A7U7GER0_9GAMM</name>
<keyword evidence="3" id="KW-0804">Transcription</keyword>
<evidence type="ECO:0000259" key="6">
    <source>
        <dbReference type="PROSITE" id="PS51077"/>
    </source>
</evidence>
<evidence type="ECO:0000256" key="4">
    <source>
        <dbReference type="ARBA" id="ARBA00040379"/>
    </source>
</evidence>
<dbReference type="RefSeq" id="WP_051498035.1">
    <property type="nucleotide sequence ID" value="NZ_CBTK010000286.1"/>
</dbReference>